<dbReference type="OrthoDB" id="199378at2"/>
<dbReference type="Proteomes" id="UP000321248">
    <property type="component" value="Unassembled WGS sequence"/>
</dbReference>
<feature type="transmembrane region" description="Helical" evidence="4">
    <location>
        <begin position="194"/>
        <end position="213"/>
    </location>
</feature>
<comment type="caution">
    <text evidence="5">The sequence shown here is derived from an EMBL/GenBank/DDBJ whole genome shotgun (WGS) entry which is preliminary data.</text>
</comment>
<dbReference type="SUPFAM" id="SSF103473">
    <property type="entry name" value="MFS general substrate transporter"/>
    <property type="match status" value="1"/>
</dbReference>
<keyword evidence="1 4" id="KW-0812">Transmembrane</keyword>
<feature type="transmembrane region" description="Helical" evidence="4">
    <location>
        <begin position="318"/>
        <end position="338"/>
    </location>
</feature>
<feature type="transmembrane region" description="Helical" evidence="4">
    <location>
        <begin position="350"/>
        <end position="380"/>
    </location>
</feature>
<dbReference type="InterPro" id="IPR036259">
    <property type="entry name" value="MFS_trans_sf"/>
</dbReference>
<dbReference type="PANTHER" id="PTHR43596:SF1">
    <property type="entry name" value="ADP,ATP CARRIER PROTEIN"/>
    <property type="match status" value="1"/>
</dbReference>
<dbReference type="Pfam" id="PF07690">
    <property type="entry name" value="MFS_1"/>
    <property type="match status" value="1"/>
</dbReference>
<gene>
    <name evidence="5" type="ORF">FU658_04530</name>
</gene>
<protein>
    <submittedName>
        <fullName evidence="5">MFS transporter</fullName>
    </submittedName>
</protein>
<keyword evidence="3 4" id="KW-0472">Membrane</keyword>
<feature type="transmembrane region" description="Helical" evidence="4">
    <location>
        <begin position="161"/>
        <end position="182"/>
    </location>
</feature>
<evidence type="ECO:0000256" key="3">
    <source>
        <dbReference type="ARBA" id="ARBA00023136"/>
    </source>
</evidence>
<feature type="transmembrane region" description="Helical" evidence="4">
    <location>
        <begin position="431"/>
        <end position="452"/>
    </location>
</feature>
<evidence type="ECO:0000256" key="4">
    <source>
        <dbReference type="SAM" id="Phobius"/>
    </source>
</evidence>
<feature type="transmembrane region" description="Helical" evidence="4">
    <location>
        <begin position="132"/>
        <end position="155"/>
    </location>
</feature>
<dbReference type="Gene3D" id="1.20.1250.20">
    <property type="entry name" value="MFS general substrate transporter like domains"/>
    <property type="match status" value="1"/>
</dbReference>
<feature type="transmembrane region" description="Helical" evidence="4">
    <location>
        <begin position="225"/>
        <end position="243"/>
    </location>
</feature>
<accession>A0A5C8KXE4</accession>
<name>A0A5C8KXE4_9GAMM</name>
<feature type="transmembrane region" description="Helical" evidence="4">
    <location>
        <begin position="105"/>
        <end position="125"/>
    </location>
</feature>
<evidence type="ECO:0000313" key="5">
    <source>
        <dbReference type="EMBL" id="TXK65059.1"/>
    </source>
</evidence>
<reference evidence="5 6" key="1">
    <citation type="submission" date="2019-08" db="EMBL/GenBank/DDBJ databases">
        <authorList>
            <person name="Karlyshev A.V."/>
        </authorList>
    </citation>
    <scope>NUCLEOTIDE SEQUENCE [LARGE SCALE GENOMIC DNA]</scope>
    <source>
        <strain evidence="5 6">Alg18-2.2</strain>
    </source>
</reference>
<dbReference type="AlphaFoldDB" id="A0A5C8KXE4"/>
<proteinExistence type="predicted"/>
<dbReference type="EMBL" id="VRTS01000002">
    <property type="protein sequence ID" value="TXK65059.1"/>
    <property type="molecule type" value="Genomic_DNA"/>
</dbReference>
<evidence type="ECO:0000256" key="1">
    <source>
        <dbReference type="ARBA" id="ARBA00022692"/>
    </source>
</evidence>
<feature type="transmembrane region" description="Helical" evidence="4">
    <location>
        <begin position="48"/>
        <end position="66"/>
    </location>
</feature>
<keyword evidence="2 4" id="KW-1133">Transmembrane helix</keyword>
<feature type="transmembrane region" description="Helical" evidence="4">
    <location>
        <begin position="279"/>
        <end position="298"/>
    </location>
</feature>
<sequence length="478" mass="51453">MLCAGACGGHRRPAARGLAPPAKASDHWAVGALDRLQRFQRELGATPALWWAFVYFFCLLSGYYVLRPVRDAMAASPDADAVFPSWLIEAASGAGVVLGDYTLQVLFSATFVAMLLMQPVYGALVSRFPRRIFLPAVYLFFIACLLGFYLVFHAAMPGRGALFFVWLAVFNLFAVSVFWSFMADVFSNVEAKRVYGYIGAGGTIGALLGPALTRTLVQTVGVANLMLVSALLLGLCLVCILKLRSHALRREREQGVVSAGQPIGGSVLAGFGLVWRDPLLRALSLLMFFGVGVGTLLYSEQVAIARAAFADPAERAAYFSTIDLAINVLTILVQVFLTGRLMTRFGIAPLLLLPGLAIMLGFSLLAASPLPVLVALVQIVTRASEFSLAKPARETIYTRVDRESRYKAKAFIDTVVYRAGDLSFVWLHKPLAALGSTAVFGVGVFVAAGFFLSAWRVVRAQQALPEQPTPAARAASAA</sequence>
<keyword evidence="6" id="KW-1185">Reference proteome</keyword>
<evidence type="ECO:0000256" key="2">
    <source>
        <dbReference type="ARBA" id="ARBA00022989"/>
    </source>
</evidence>
<organism evidence="5 6">
    <name type="scientific">Alkalisalibacterium limincola</name>
    <dbReference type="NCBI Taxonomy" id="2699169"/>
    <lineage>
        <taxon>Bacteria</taxon>
        <taxon>Pseudomonadati</taxon>
        <taxon>Pseudomonadota</taxon>
        <taxon>Gammaproteobacteria</taxon>
        <taxon>Lysobacterales</taxon>
        <taxon>Lysobacteraceae</taxon>
        <taxon>Alkalisalibacterium</taxon>
    </lineage>
</organism>
<evidence type="ECO:0000313" key="6">
    <source>
        <dbReference type="Proteomes" id="UP000321248"/>
    </source>
</evidence>
<dbReference type="InterPro" id="IPR011701">
    <property type="entry name" value="MFS"/>
</dbReference>
<dbReference type="PANTHER" id="PTHR43596">
    <property type="entry name" value="ADP,ATP CARRIER PROTEIN"/>
    <property type="match status" value="1"/>
</dbReference>
<dbReference type="GO" id="GO:0022857">
    <property type="term" value="F:transmembrane transporter activity"/>
    <property type="evidence" value="ECO:0007669"/>
    <property type="project" value="InterPro"/>
</dbReference>